<keyword evidence="14" id="KW-1015">Disulfide bond</keyword>
<dbReference type="Proteomes" id="UP001303046">
    <property type="component" value="Unassembled WGS sequence"/>
</dbReference>
<feature type="transmembrane region" description="Helical" evidence="21">
    <location>
        <begin position="1025"/>
        <end position="1048"/>
    </location>
</feature>
<keyword evidence="13" id="KW-0865">Zymogen</keyword>
<comment type="caution">
    <text evidence="24">The sequence shown here is derived from an EMBL/GenBank/DDBJ whole genome shotgun (WGS) entry which is preliminary data.</text>
</comment>
<protein>
    <recommendedName>
        <fullName evidence="18">Neuroendocrine convertase 2</fullName>
        <ecNumber evidence="17">3.4.21.94</ecNumber>
    </recommendedName>
    <alternativeName>
        <fullName evidence="19">Prohormone convertase 2</fullName>
    </alternativeName>
</protein>
<dbReference type="Pfam" id="PF00860">
    <property type="entry name" value="Xan_ur_permease"/>
    <property type="match status" value="1"/>
</dbReference>
<gene>
    <name evidence="24" type="primary">Necator_chrV.g18108</name>
    <name evidence="24" type="ORF">RB195_013317</name>
</gene>
<comment type="similarity">
    <text evidence="3">Belongs to the peptidase S8 family. Furin subfamily.</text>
</comment>
<keyword evidence="12 21" id="KW-0472">Membrane</keyword>
<evidence type="ECO:0000313" key="25">
    <source>
        <dbReference type="Proteomes" id="UP001303046"/>
    </source>
</evidence>
<accession>A0ABR1DUX8</accession>
<dbReference type="Gene3D" id="3.30.70.850">
    <property type="entry name" value="Peptidase S8, pro-domain"/>
    <property type="match status" value="1"/>
</dbReference>
<evidence type="ECO:0000256" key="10">
    <source>
        <dbReference type="ARBA" id="ARBA00022825"/>
    </source>
</evidence>
<feature type="transmembrane region" description="Helical" evidence="21">
    <location>
        <begin position="721"/>
        <end position="739"/>
    </location>
</feature>
<keyword evidence="10 20" id="KW-0720">Serine protease</keyword>
<evidence type="ECO:0000256" key="3">
    <source>
        <dbReference type="ARBA" id="ARBA00005325"/>
    </source>
</evidence>
<evidence type="ECO:0000256" key="22">
    <source>
        <dbReference type="SAM" id="SignalP"/>
    </source>
</evidence>
<dbReference type="PROSITE" id="PS51892">
    <property type="entry name" value="SUBTILASE"/>
    <property type="match status" value="1"/>
</dbReference>
<dbReference type="EC" id="3.4.21.94" evidence="17"/>
<dbReference type="PROSITE" id="PS00136">
    <property type="entry name" value="SUBTILASE_ASP"/>
    <property type="match status" value="1"/>
</dbReference>
<dbReference type="CDD" id="cd04059">
    <property type="entry name" value="Peptidases_S8_Protein_convertases_Kexins_Furin-like"/>
    <property type="match status" value="1"/>
</dbReference>
<dbReference type="InterPro" id="IPR036852">
    <property type="entry name" value="Peptidase_S8/S53_dom_sf"/>
</dbReference>
<comment type="catalytic activity">
    <reaction evidence="16">
        <text>Release of protein hormones and neuropeptides from their precursors, generally by hydrolysis of -Lys-Arg-|- bonds.</text>
        <dbReference type="EC" id="3.4.21.94"/>
    </reaction>
</comment>
<evidence type="ECO:0000256" key="12">
    <source>
        <dbReference type="ARBA" id="ARBA00023136"/>
    </source>
</evidence>
<feature type="active site" description="Charge relay system" evidence="20">
    <location>
        <position position="389"/>
    </location>
</feature>
<dbReference type="InterPro" id="IPR023827">
    <property type="entry name" value="Peptidase_S8_Asp-AS"/>
</dbReference>
<keyword evidence="5 20" id="KW-0645">Protease</keyword>
<sequence length="1213" mass="133041">MIILSRDVACLSIIFLASFCEALEVYTNHFHVHTKEAGLENAHKIAKRHGFINRGSVLGSDHEFHFVQPALSHARTKRSIGHHAKLHNDDDVIHVEQLTGYKRAKRGYRPLAERLQSQFDFSPVQSPTDPLYNYQWYLKNVGQAGGKARLDLNVEKAWALGFTGKNITTAIMDDGVDYMHPDIKNNFNAEASYDFSSNDPFPYPRYTDDWFNSHGTRCAGEIAAARDNGVCGVGVAYDSKVAGIRMLDQPYMTDLIEANSMGHEPNKIHIYSASWGPTDDGKTVDGPRNATMRAIVKGVNEGRNGLGSIFVWASGDGGEDDDCNCDGYAASMWTISINSAINNGENAHYDESCSSTLASTFSNGGRNPETGVATTDLYGRCTRSHSGTSAAAPEAAGVFALALEANPKLTWRDLQHLTVLTSTRNSLFDGRCRDLPDLGLADESNQKKSKDNCSHFEWQMNGVGLEYNHLFGFGVLDAAEMVMLAMVWKTAPPRYHCTGGTIDKHYEIPEDGNLILELDTDACLGTATEVRYLEHVQAVVSFNSSRRGDTTLYLVSPMGTRTMILSRRPKDDDAKDGFTNWPFMTTHTWGENPIGKWKLIARFQGPGKHRGTLKKFSLMLHGTKEPPYAGIEPLLGHVNSKLQWLDADKDELKRCYKMTVDLELNQKKTGVRPFLRARDTPKPIFALLYGFQQVMVCVSALLTVPFLVTDSLCAGNSSAKLLNELISSTFVGSGISTIIQTMFGMRLALLQGTAFAYVPSVQVFMGKCSVNSSTHVPEEEYYGRLALMQGCLMASSLIPMLIGFTGVVGVLTKFIGPLTVSPLMLLLAFSQVGTMVDKISLHWVAVIQAITLFITILYLADVLVPLPGIKYGKLHWYRTNLFGQYPYLIAIAISWAFCLFLTVCNLVEAGGPARVDIPHKVKAIQNSAWVAVPYPGKFGPPSFNVSLFIAFLLSAMTSVFESVGDYHAAARISLERAPPSHAINRGILAEGMGSFVSGLLGPAVGMTTHTENIGVIGVTRVASRWTMVVAGVLLIALGVCTKIGAILSTVPDPLVGGILASSMAMVVGVAVSNLQTVDMTMSRNMGILGFSMLFGMIVPEHFRRYPVHTGLQMFDQICNILLQLQMFIGAMCACILDNTVGGATREQRGLRSRGIIHEIAMDDDTYCYPPLVMKVLNKIPFINYLPCMPKEKKATNKVAEYSTDDLKADEVRL</sequence>
<keyword evidence="6" id="KW-0165">Cleavage on pair of basic residues</keyword>
<dbReference type="PANTHER" id="PTHR42884">
    <property type="entry name" value="PROPROTEIN CONVERTASE SUBTILISIN/KEXIN-RELATED"/>
    <property type="match status" value="1"/>
</dbReference>
<dbReference type="InterPro" id="IPR034182">
    <property type="entry name" value="Kexin/furin"/>
</dbReference>
<feature type="active site" description="Charge relay system" evidence="20">
    <location>
        <position position="214"/>
    </location>
</feature>
<feature type="signal peptide" evidence="22">
    <location>
        <begin position="1"/>
        <end position="22"/>
    </location>
</feature>
<dbReference type="InterPro" id="IPR006043">
    <property type="entry name" value="NCS2"/>
</dbReference>
<dbReference type="Pfam" id="PF00082">
    <property type="entry name" value="Peptidase_S8"/>
    <property type="match status" value="1"/>
</dbReference>
<feature type="transmembrane region" description="Helical" evidence="21">
    <location>
        <begin position="884"/>
        <end position="907"/>
    </location>
</feature>
<evidence type="ECO:0000256" key="19">
    <source>
        <dbReference type="ARBA" id="ARBA00042708"/>
    </source>
</evidence>
<evidence type="ECO:0000256" key="17">
    <source>
        <dbReference type="ARBA" id="ARBA00039000"/>
    </source>
</evidence>
<feature type="transmembrane region" description="Helical" evidence="21">
    <location>
        <begin position="785"/>
        <end position="804"/>
    </location>
</feature>
<reference evidence="24 25" key="1">
    <citation type="submission" date="2023-08" db="EMBL/GenBank/DDBJ databases">
        <title>A Necator americanus chromosomal reference genome.</title>
        <authorList>
            <person name="Ilik V."/>
            <person name="Petrzelkova K.J."/>
            <person name="Pardy F."/>
            <person name="Fuh T."/>
            <person name="Niatou-Singa F.S."/>
            <person name="Gouil Q."/>
            <person name="Baker L."/>
            <person name="Ritchie M.E."/>
            <person name="Jex A.R."/>
            <person name="Gazzola D."/>
            <person name="Li H."/>
            <person name="Toshio Fujiwara R."/>
            <person name="Zhan B."/>
            <person name="Aroian R.V."/>
            <person name="Pafco B."/>
            <person name="Schwarz E.M."/>
        </authorList>
    </citation>
    <scope>NUCLEOTIDE SEQUENCE [LARGE SCALE GENOMIC DNA]</scope>
    <source>
        <strain evidence="24 25">Aroian</strain>
        <tissue evidence="24">Whole animal</tissue>
    </source>
</reference>
<dbReference type="Pfam" id="PF01483">
    <property type="entry name" value="P_proprotein"/>
    <property type="match status" value="1"/>
</dbReference>
<dbReference type="SUPFAM" id="SSF54897">
    <property type="entry name" value="Protease propeptides/inhibitors"/>
    <property type="match status" value="1"/>
</dbReference>
<evidence type="ECO:0000256" key="2">
    <source>
        <dbReference type="ARBA" id="ARBA00004613"/>
    </source>
</evidence>
<dbReference type="InterPro" id="IPR015500">
    <property type="entry name" value="Peptidase_S8_subtilisin-rel"/>
</dbReference>
<evidence type="ECO:0000256" key="11">
    <source>
        <dbReference type="ARBA" id="ARBA00022989"/>
    </source>
</evidence>
<feature type="transmembrane region" description="Helical" evidence="21">
    <location>
        <begin position="841"/>
        <end position="864"/>
    </location>
</feature>
<feature type="transmembrane region" description="Helical" evidence="21">
    <location>
        <begin position="810"/>
        <end position="829"/>
    </location>
</feature>
<dbReference type="PRINTS" id="PR00723">
    <property type="entry name" value="SUBTILISIN"/>
</dbReference>
<keyword evidence="4" id="KW-0964">Secreted</keyword>
<feature type="active site" description="Charge relay system" evidence="20">
    <location>
        <position position="173"/>
    </location>
</feature>
<evidence type="ECO:0000256" key="13">
    <source>
        <dbReference type="ARBA" id="ARBA00023145"/>
    </source>
</evidence>
<keyword evidence="11 21" id="KW-1133">Transmembrane helix</keyword>
<evidence type="ECO:0000256" key="15">
    <source>
        <dbReference type="ARBA" id="ARBA00023180"/>
    </source>
</evidence>
<name>A0ABR1DUX8_NECAM</name>
<evidence type="ECO:0000256" key="14">
    <source>
        <dbReference type="ARBA" id="ARBA00023157"/>
    </source>
</evidence>
<dbReference type="PROSITE" id="PS00138">
    <property type="entry name" value="SUBTILASE_SER"/>
    <property type="match status" value="1"/>
</dbReference>
<feature type="transmembrane region" description="Helical" evidence="21">
    <location>
        <begin position="1122"/>
        <end position="1143"/>
    </location>
</feature>
<dbReference type="InterPro" id="IPR002884">
    <property type="entry name" value="P_dom"/>
</dbReference>
<evidence type="ECO:0000256" key="5">
    <source>
        <dbReference type="ARBA" id="ARBA00022670"/>
    </source>
</evidence>
<evidence type="ECO:0000256" key="1">
    <source>
        <dbReference type="ARBA" id="ARBA00004141"/>
    </source>
</evidence>
<dbReference type="InterPro" id="IPR008979">
    <property type="entry name" value="Galactose-bd-like_sf"/>
</dbReference>
<dbReference type="InterPro" id="IPR022398">
    <property type="entry name" value="Peptidase_S8_His-AS"/>
</dbReference>
<evidence type="ECO:0000256" key="9">
    <source>
        <dbReference type="ARBA" id="ARBA00022801"/>
    </source>
</evidence>
<evidence type="ECO:0000256" key="4">
    <source>
        <dbReference type="ARBA" id="ARBA00022525"/>
    </source>
</evidence>
<keyword evidence="7 21" id="KW-0812">Transmembrane</keyword>
<feature type="transmembrane region" description="Helical" evidence="21">
    <location>
        <begin position="1086"/>
        <end position="1102"/>
    </location>
</feature>
<dbReference type="Gene3D" id="3.40.50.200">
    <property type="entry name" value="Peptidase S8/S53 domain"/>
    <property type="match status" value="1"/>
</dbReference>
<evidence type="ECO:0000259" key="23">
    <source>
        <dbReference type="PROSITE" id="PS51829"/>
    </source>
</evidence>
<dbReference type="PROSITE" id="PS51829">
    <property type="entry name" value="P_HOMO_B"/>
    <property type="match status" value="1"/>
</dbReference>
<organism evidence="24 25">
    <name type="scientific">Necator americanus</name>
    <name type="common">Human hookworm</name>
    <dbReference type="NCBI Taxonomy" id="51031"/>
    <lineage>
        <taxon>Eukaryota</taxon>
        <taxon>Metazoa</taxon>
        <taxon>Ecdysozoa</taxon>
        <taxon>Nematoda</taxon>
        <taxon>Chromadorea</taxon>
        <taxon>Rhabditida</taxon>
        <taxon>Rhabditina</taxon>
        <taxon>Rhabditomorpha</taxon>
        <taxon>Strongyloidea</taxon>
        <taxon>Ancylostomatidae</taxon>
        <taxon>Bunostominae</taxon>
        <taxon>Necator</taxon>
    </lineage>
</organism>
<keyword evidence="8 22" id="KW-0732">Signal</keyword>
<dbReference type="InterPro" id="IPR000209">
    <property type="entry name" value="Peptidase_S8/S53_dom"/>
</dbReference>
<keyword evidence="15" id="KW-0325">Glycoprotein</keyword>
<proteinExistence type="inferred from homology"/>
<evidence type="ECO:0000256" key="6">
    <source>
        <dbReference type="ARBA" id="ARBA00022685"/>
    </source>
</evidence>
<keyword evidence="25" id="KW-1185">Reference proteome</keyword>
<evidence type="ECO:0000256" key="16">
    <source>
        <dbReference type="ARBA" id="ARBA00036323"/>
    </source>
</evidence>
<keyword evidence="9 20" id="KW-0378">Hydrolase</keyword>
<dbReference type="Pfam" id="PF16470">
    <property type="entry name" value="S8_pro-domain"/>
    <property type="match status" value="1"/>
</dbReference>
<evidence type="ECO:0000256" key="7">
    <source>
        <dbReference type="ARBA" id="ARBA00022692"/>
    </source>
</evidence>
<dbReference type="PROSITE" id="PS00137">
    <property type="entry name" value="SUBTILASE_HIS"/>
    <property type="match status" value="1"/>
</dbReference>
<dbReference type="InterPro" id="IPR032815">
    <property type="entry name" value="S8_pro-domain"/>
</dbReference>
<evidence type="ECO:0000256" key="21">
    <source>
        <dbReference type="SAM" id="Phobius"/>
    </source>
</evidence>
<comment type="subcellular location">
    <subcellularLocation>
        <location evidence="1">Membrane</location>
        <topology evidence="1">Multi-pass membrane protein</topology>
    </subcellularLocation>
    <subcellularLocation>
        <location evidence="2">Secreted</location>
    </subcellularLocation>
</comment>
<dbReference type="SUPFAM" id="SSF49785">
    <property type="entry name" value="Galactose-binding domain-like"/>
    <property type="match status" value="1"/>
</dbReference>
<feature type="domain" description="P/Homo B" evidence="23">
    <location>
        <begin position="490"/>
        <end position="626"/>
    </location>
</feature>
<dbReference type="SUPFAM" id="SSF52743">
    <property type="entry name" value="Subtilisin-like"/>
    <property type="match status" value="1"/>
</dbReference>
<dbReference type="EMBL" id="JAVFWL010000005">
    <property type="protein sequence ID" value="KAK6754242.1"/>
    <property type="molecule type" value="Genomic_DNA"/>
</dbReference>
<evidence type="ECO:0000256" key="20">
    <source>
        <dbReference type="PROSITE-ProRule" id="PRU01240"/>
    </source>
</evidence>
<dbReference type="PANTHER" id="PTHR42884:SF13">
    <property type="entry name" value="NEUROENDOCRINE CONVERTASE 2"/>
    <property type="match status" value="1"/>
</dbReference>
<feature type="transmembrane region" description="Helical" evidence="21">
    <location>
        <begin position="1054"/>
        <end position="1074"/>
    </location>
</feature>
<dbReference type="InterPro" id="IPR023828">
    <property type="entry name" value="Peptidase_S8_Ser-AS"/>
</dbReference>
<evidence type="ECO:0000256" key="8">
    <source>
        <dbReference type="ARBA" id="ARBA00022729"/>
    </source>
</evidence>
<evidence type="ECO:0000313" key="24">
    <source>
        <dbReference type="EMBL" id="KAK6754242.1"/>
    </source>
</evidence>
<dbReference type="InterPro" id="IPR038466">
    <property type="entry name" value="S8_pro-domain_sf"/>
</dbReference>
<feature type="chain" id="PRO_5046773065" description="Neuroendocrine convertase 2" evidence="22">
    <location>
        <begin position="23"/>
        <end position="1213"/>
    </location>
</feature>
<dbReference type="Gene3D" id="2.60.120.260">
    <property type="entry name" value="Galactose-binding domain-like"/>
    <property type="match status" value="1"/>
</dbReference>
<feature type="transmembrane region" description="Helical" evidence="21">
    <location>
        <begin position="684"/>
        <end position="709"/>
    </location>
</feature>
<evidence type="ECO:0000256" key="18">
    <source>
        <dbReference type="ARBA" id="ARBA00039626"/>
    </source>
</evidence>